<feature type="signal peptide" evidence="1">
    <location>
        <begin position="1"/>
        <end position="23"/>
    </location>
</feature>
<organism evidence="3 4">
    <name type="scientific">Sulfurimonas aquatica</name>
    <dbReference type="NCBI Taxonomy" id="2672570"/>
    <lineage>
        <taxon>Bacteria</taxon>
        <taxon>Pseudomonadati</taxon>
        <taxon>Campylobacterota</taxon>
        <taxon>Epsilonproteobacteria</taxon>
        <taxon>Campylobacterales</taxon>
        <taxon>Sulfurimonadaceae</taxon>
        <taxon>Sulfurimonas</taxon>
    </lineage>
</organism>
<feature type="chain" id="PRO_5037261564" description="Cytochrome c-552/4 domain-containing protein" evidence="1">
    <location>
        <begin position="24"/>
        <end position="954"/>
    </location>
</feature>
<feature type="domain" description="Cytochrome c-552/4" evidence="2">
    <location>
        <begin position="235"/>
        <end position="316"/>
    </location>
</feature>
<dbReference type="AlphaFoldDB" id="A0A975AYN0"/>
<keyword evidence="1" id="KW-0732">Signal</keyword>
<dbReference type="Gene3D" id="1.10.1130.10">
    <property type="entry name" value="Flavocytochrome C3, Chain A"/>
    <property type="match status" value="1"/>
</dbReference>
<dbReference type="Proteomes" id="UP000671852">
    <property type="component" value="Chromosome"/>
</dbReference>
<dbReference type="InterPro" id="IPR036280">
    <property type="entry name" value="Multihaem_cyt_sf"/>
</dbReference>
<dbReference type="KEGG" id="saqt:GJV85_01865"/>
<evidence type="ECO:0000256" key="1">
    <source>
        <dbReference type="SAM" id="SignalP"/>
    </source>
</evidence>
<dbReference type="RefSeq" id="WP_207562183.1">
    <property type="nucleotide sequence ID" value="NZ_CP046072.1"/>
</dbReference>
<protein>
    <recommendedName>
        <fullName evidence="2">Cytochrome c-552/4 domain-containing protein</fullName>
    </recommendedName>
</protein>
<evidence type="ECO:0000313" key="4">
    <source>
        <dbReference type="Proteomes" id="UP000671852"/>
    </source>
</evidence>
<evidence type="ECO:0000259" key="2">
    <source>
        <dbReference type="Pfam" id="PF13435"/>
    </source>
</evidence>
<reference evidence="3" key="1">
    <citation type="submission" date="2019-11" db="EMBL/GenBank/DDBJ databases">
        <authorList>
            <person name="Kojima H."/>
        </authorList>
    </citation>
    <scope>NUCLEOTIDE SEQUENCE</scope>
    <source>
        <strain evidence="3">H1576</strain>
    </source>
</reference>
<gene>
    <name evidence="3" type="ORF">GJV85_01865</name>
</gene>
<sequence>MKYSKTLGSIGLAALLASGFSGCSENKVLTGYYIDSPVQGVDYSTTSGGAGETGPDGSFQFSDGDTVKFSLGDLVLREQKGLKDGQKLIENEDKVITLLQSIDEDGDPTNGITVTKPIKEKVAEWLGGAKTIALTADKTALANIADLKTKLIDAGITRTKTVTVAQAQTHVQETIATVLASDTTQSLGSQVVVGNTISYIDYKNQVRKAPMSAAAAEYHTGTGFGNTLFDSAENKCQNCHNELYDTWKGSMHGKSWVDPIFQSKFQDFLRVQISKIGTTSDVLYQEVDVGVGSKSMFKSVAQTCIKCHAPGAYYAGDFKVTISEVAASSNLDATELADLKTTHESNLATTTTTYDATKEAVVIASNASAQKIYKATYQIGHKANMEGINCAFCHSIETPRMMKEGDKYRLVKDMRVGPHGPVKHDTATDLEWNKDATNADMNKFFRLWGPEKPTDYASTTKSATDTTGRAADGRYTMASKNIHDENNTHFTGGPFYGPFGLSGKSNENADDTTDRKALANPHFNQDNNHFGNNGKSLCLSCHQRSAGAFDATADQGTGTVRGEFMELCSTQIAVTTGMDTPTEDTDTSPKCQKCHMERIEGNLLHQWARPDLDFDAKEFETAAGYILTPELDSKDTTIAAGENPERDGWFNSHGFLGASKTGGDKTAAVAKIKSGFDATLKEESNDGSTLVLKTTFRNETGHMFPGAHPMRRVLTRVIVTDANGDIIAPTSVTGKSTFTNIDNTLATLTGKNLHSSQPTTVTLVENGSDALNFTGKVADLSGTVTSQRFYSDSGVGKVAISATDATVKSQVVTDGKTSGLVFNSAIVDSNATQKFTRIYGHETGKMYDVDGTSTFVVRPGFDSNKVQSDTRLSPNETETYTLTYDISGKTGVSATYKVYYMQKGANGQFLDGSYTYTAADGSVTEYPNSTPGWLNQAYSDFNKHLVTEVFSDTK</sequence>
<accession>A0A975AYN0</accession>
<reference evidence="3" key="2">
    <citation type="submission" date="2021-04" db="EMBL/GenBank/DDBJ databases">
        <title>Isolation and characterization of a novel species of the genus Sulfurimonas.</title>
        <authorList>
            <person name="Fukui M."/>
        </authorList>
    </citation>
    <scope>NUCLEOTIDE SEQUENCE</scope>
    <source>
        <strain evidence="3">H1576</strain>
    </source>
</reference>
<dbReference type="SUPFAM" id="SSF48695">
    <property type="entry name" value="Multiheme cytochromes"/>
    <property type="match status" value="1"/>
</dbReference>
<dbReference type="Pfam" id="PF13435">
    <property type="entry name" value="Cytochrome_C554"/>
    <property type="match status" value="1"/>
</dbReference>
<keyword evidence="4" id="KW-1185">Reference proteome</keyword>
<dbReference type="PROSITE" id="PS51257">
    <property type="entry name" value="PROKAR_LIPOPROTEIN"/>
    <property type="match status" value="1"/>
</dbReference>
<evidence type="ECO:0000313" key="3">
    <source>
        <dbReference type="EMBL" id="QSZ40908.1"/>
    </source>
</evidence>
<dbReference type="InterPro" id="IPR023155">
    <property type="entry name" value="Cyt_c-552/4"/>
</dbReference>
<dbReference type="EMBL" id="CP046072">
    <property type="protein sequence ID" value="QSZ40908.1"/>
    <property type="molecule type" value="Genomic_DNA"/>
</dbReference>
<name>A0A975AYN0_9BACT</name>
<proteinExistence type="predicted"/>